<sequence>DLRLKFITTNLGATEDMWCTWAEFEVPDVAGGTIAPLAAHHMKQMAGA</sequence>
<reference evidence="1" key="1">
    <citation type="journal article" date="2015" name="Nature">
        <title>Complex archaea that bridge the gap between prokaryotes and eukaryotes.</title>
        <authorList>
            <person name="Spang A."/>
            <person name="Saw J.H."/>
            <person name="Jorgensen S.L."/>
            <person name="Zaremba-Niedzwiedzka K."/>
            <person name="Martijn J."/>
            <person name="Lind A.E."/>
            <person name="van Eijk R."/>
            <person name="Schleper C."/>
            <person name="Guy L."/>
            <person name="Ettema T.J."/>
        </authorList>
    </citation>
    <scope>NUCLEOTIDE SEQUENCE</scope>
</reference>
<protein>
    <submittedName>
        <fullName evidence="1">Uncharacterized protein</fullName>
    </submittedName>
</protein>
<dbReference type="EMBL" id="LAZR01055575">
    <property type="protein sequence ID" value="KKK76062.1"/>
    <property type="molecule type" value="Genomic_DNA"/>
</dbReference>
<gene>
    <name evidence="1" type="ORF">LCGC14_2867480</name>
</gene>
<evidence type="ECO:0000313" key="1">
    <source>
        <dbReference type="EMBL" id="KKK76062.1"/>
    </source>
</evidence>
<organism evidence="1">
    <name type="scientific">marine sediment metagenome</name>
    <dbReference type="NCBI Taxonomy" id="412755"/>
    <lineage>
        <taxon>unclassified sequences</taxon>
        <taxon>metagenomes</taxon>
        <taxon>ecological metagenomes</taxon>
    </lineage>
</organism>
<proteinExistence type="predicted"/>
<dbReference type="AlphaFoldDB" id="A0A0F8Y3R8"/>
<name>A0A0F8Y3R8_9ZZZZ</name>
<feature type="non-terminal residue" evidence="1">
    <location>
        <position position="1"/>
    </location>
</feature>
<accession>A0A0F8Y3R8</accession>
<comment type="caution">
    <text evidence="1">The sequence shown here is derived from an EMBL/GenBank/DDBJ whole genome shotgun (WGS) entry which is preliminary data.</text>
</comment>